<accession>A0A392RPR0</accession>
<feature type="compositionally biased region" description="Polar residues" evidence="1">
    <location>
        <begin position="22"/>
        <end position="45"/>
    </location>
</feature>
<reference evidence="2 3" key="1">
    <citation type="journal article" date="2018" name="Front. Plant Sci.">
        <title>Red Clover (Trifolium pratense) and Zigzag Clover (T. medium) - A Picture of Genomic Similarities and Differences.</title>
        <authorList>
            <person name="Dluhosova J."/>
            <person name="Istvanek J."/>
            <person name="Nedelnik J."/>
            <person name="Repkova J."/>
        </authorList>
    </citation>
    <scope>NUCLEOTIDE SEQUENCE [LARGE SCALE GENOMIC DNA]</scope>
    <source>
        <strain evidence="3">cv. 10/8</strain>
        <tissue evidence="2">Leaf</tissue>
    </source>
</reference>
<feature type="compositionally biased region" description="Basic residues" evidence="1">
    <location>
        <begin position="1"/>
        <end position="18"/>
    </location>
</feature>
<organism evidence="2 3">
    <name type="scientific">Trifolium medium</name>
    <dbReference type="NCBI Taxonomy" id="97028"/>
    <lineage>
        <taxon>Eukaryota</taxon>
        <taxon>Viridiplantae</taxon>
        <taxon>Streptophyta</taxon>
        <taxon>Embryophyta</taxon>
        <taxon>Tracheophyta</taxon>
        <taxon>Spermatophyta</taxon>
        <taxon>Magnoliopsida</taxon>
        <taxon>eudicotyledons</taxon>
        <taxon>Gunneridae</taxon>
        <taxon>Pentapetalae</taxon>
        <taxon>rosids</taxon>
        <taxon>fabids</taxon>
        <taxon>Fabales</taxon>
        <taxon>Fabaceae</taxon>
        <taxon>Papilionoideae</taxon>
        <taxon>50 kb inversion clade</taxon>
        <taxon>NPAAA clade</taxon>
        <taxon>Hologalegina</taxon>
        <taxon>IRL clade</taxon>
        <taxon>Trifolieae</taxon>
        <taxon>Trifolium</taxon>
    </lineage>
</organism>
<proteinExistence type="predicted"/>
<dbReference type="AlphaFoldDB" id="A0A392RPR0"/>
<comment type="caution">
    <text evidence="2">The sequence shown here is derived from an EMBL/GenBank/DDBJ whole genome shotgun (WGS) entry which is preliminary data.</text>
</comment>
<keyword evidence="3" id="KW-1185">Reference proteome</keyword>
<protein>
    <submittedName>
        <fullName evidence="2">Uncharacterized protein</fullName>
    </submittedName>
</protein>
<dbReference type="EMBL" id="LXQA010258003">
    <property type="protein sequence ID" value="MCI38648.1"/>
    <property type="molecule type" value="Genomic_DNA"/>
</dbReference>
<feature type="non-terminal residue" evidence="2">
    <location>
        <position position="1"/>
    </location>
</feature>
<dbReference type="Proteomes" id="UP000265520">
    <property type="component" value="Unassembled WGS sequence"/>
</dbReference>
<name>A0A392RPR0_9FABA</name>
<evidence type="ECO:0000313" key="2">
    <source>
        <dbReference type="EMBL" id="MCI38648.1"/>
    </source>
</evidence>
<feature type="non-terminal residue" evidence="2">
    <location>
        <position position="97"/>
    </location>
</feature>
<evidence type="ECO:0000313" key="3">
    <source>
        <dbReference type="Proteomes" id="UP000265520"/>
    </source>
</evidence>
<evidence type="ECO:0000256" key="1">
    <source>
        <dbReference type="SAM" id="MobiDB-lite"/>
    </source>
</evidence>
<sequence length="97" mass="11022">KSAERQKKKKKKKNKTHKDKFSSIQSKLEAASTPSVETMPQQLNVGTDPPPKDGPMPTIVEETSPDTIVKQVIEELNQQFLNQEQETYQTSPEKEIQ</sequence>
<feature type="region of interest" description="Disordered" evidence="1">
    <location>
        <begin position="1"/>
        <end position="61"/>
    </location>
</feature>